<reference evidence="3" key="1">
    <citation type="journal article" date="2013" name="Genome Biol.">
        <title>Draft genome of the mountain pine beetle, Dendroctonus ponderosae Hopkins, a major forest pest.</title>
        <authorList>
            <person name="Keeling C.I."/>
            <person name="Yuen M.M."/>
            <person name="Liao N.Y."/>
            <person name="Docking T.R."/>
            <person name="Chan S.K."/>
            <person name="Taylor G.A."/>
            <person name="Palmquist D.L."/>
            <person name="Jackman S.D."/>
            <person name="Nguyen A."/>
            <person name="Li M."/>
            <person name="Henderson H."/>
            <person name="Janes J.K."/>
            <person name="Zhao Y."/>
            <person name="Pandoh P."/>
            <person name="Moore R."/>
            <person name="Sperling F.A."/>
            <person name="Huber D.P."/>
            <person name="Birol I."/>
            <person name="Jones S.J."/>
            <person name="Bohlmann J."/>
        </authorList>
    </citation>
    <scope>NUCLEOTIDE SEQUENCE</scope>
</reference>
<evidence type="ECO:0000259" key="1">
    <source>
        <dbReference type="Pfam" id="PF18701"/>
    </source>
</evidence>
<dbReference type="Pfam" id="PF18701">
    <property type="entry name" value="DUF5641"/>
    <property type="match status" value="1"/>
</dbReference>
<dbReference type="Gene3D" id="3.30.420.10">
    <property type="entry name" value="Ribonuclease H-like superfamily/Ribonuclease H"/>
    <property type="match status" value="1"/>
</dbReference>
<proteinExistence type="predicted"/>
<name>A0AAR5NZ00_DENPD</name>
<dbReference type="EnsemblMetazoa" id="XM_019898263.1">
    <property type="protein sequence ID" value="XP_019753822.1"/>
    <property type="gene ID" value="LOC109533039"/>
</dbReference>
<evidence type="ECO:0000313" key="3">
    <source>
        <dbReference type="Proteomes" id="UP000019118"/>
    </source>
</evidence>
<feature type="domain" description="DUF5641" evidence="1">
    <location>
        <begin position="240"/>
        <end position="332"/>
    </location>
</feature>
<sequence>MISKKLDATTSRQWETLKNNTGTQLPNLSQFRDFLKNTANLLDSLAPRQIKVSSERPKTHFKTFHSSAPNCILCKQSHFLYKCNEFLKLSPRERSAKARELRVCLNCLAKGHFVPQCQSKFTCRSCKSKHHSLLHIDVATSCASQEPSHSPHFGGLWEAGIKSSKYHLKRVVGNSILTFEELSTLLSQVEATLNSRPISPLSSDPNDLQPLTPAHFLIGRPMTALPDPDVTHISESRLSTFQRVQQFHQNLWKRWSLEYISELQQRTKWRSNRSELKTDTLVLIKEEHLPPYQWRLGRIVEVHPGSDGISRVASVRTNRGVLRRSFAKLCPLPLENDSISVP</sequence>
<dbReference type="AlphaFoldDB" id="A0AAR5NZ00"/>
<keyword evidence="3" id="KW-1185">Reference proteome</keyword>
<dbReference type="GO" id="GO:0003676">
    <property type="term" value="F:nucleic acid binding"/>
    <property type="evidence" value="ECO:0007669"/>
    <property type="project" value="InterPro"/>
</dbReference>
<protein>
    <recommendedName>
        <fullName evidence="1">DUF5641 domain-containing protein</fullName>
    </recommendedName>
</protein>
<organism evidence="2 3">
    <name type="scientific">Dendroctonus ponderosae</name>
    <name type="common">Mountain pine beetle</name>
    <dbReference type="NCBI Taxonomy" id="77166"/>
    <lineage>
        <taxon>Eukaryota</taxon>
        <taxon>Metazoa</taxon>
        <taxon>Ecdysozoa</taxon>
        <taxon>Arthropoda</taxon>
        <taxon>Hexapoda</taxon>
        <taxon>Insecta</taxon>
        <taxon>Pterygota</taxon>
        <taxon>Neoptera</taxon>
        <taxon>Endopterygota</taxon>
        <taxon>Coleoptera</taxon>
        <taxon>Polyphaga</taxon>
        <taxon>Cucujiformia</taxon>
        <taxon>Curculionidae</taxon>
        <taxon>Scolytinae</taxon>
        <taxon>Dendroctonus</taxon>
    </lineage>
</organism>
<evidence type="ECO:0000313" key="2">
    <source>
        <dbReference type="EnsemblMetazoa" id="XP_019753822.1"/>
    </source>
</evidence>
<dbReference type="InterPro" id="IPR040676">
    <property type="entry name" value="DUF5641"/>
</dbReference>
<accession>A0AAR5NZ00</accession>
<dbReference type="PANTHER" id="PTHR47331">
    <property type="entry name" value="PHD-TYPE DOMAIN-CONTAINING PROTEIN"/>
    <property type="match status" value="1"/>
</dbReference>
<dbReference type="Proteomes" id="UP000019118">
    <property type="component" value="Unassembled WGS sequence"/>
</dbReference>
<reference evidence="2" key="2">
    <citation type="submission" date="2024-08" db="UniProtKB">
        <authorList>
            <consortium name="EnsemblMetazoa"/>
        </authorList>
    </citation>
    <scope>IDENTIFICATION</scope>
</reference>
<dbReference type="InterPro" id="IPR036397">
    <property type="entry name" value="RNaseH_sf"/>
</dbReference>